<evidence type="ECO:0000313" key="1">
    <source>
        <dbReference type="EMBL" id="RDX77591.1"/>
    </source>
</evidence>
<dbReference type="Proteomes" id="UP000257109">
    <property type="component" value="Unassembled WGS sequence"/>
</dbReference>
<dbReference type="AlphaFoldDB" id="A0A371FH52"/>
<accession>A0A371FH52</accession>
<name>A0A371FH52_MUCPR</name>
<protein>
    <submittedName>
        <fullName evidence="1">Uncharacterized protein</fullName>
    </submittedName>
</protein>
<gene>
    <name evidence="1" type="ORF">CR513_42241</name>
</gene>
<dbReference type="EMBL" id="QJKJ01009133">
    <property type="protein sequence ID" value="RDX77591.1"/>
    <property type="molecule type" value="Genomic_DNA"/>
</dbReference>
<feature type="non-terminal residue" evidence="1">
    <location>
        <position position="1"/>
    </location>
</feature>
<organism evidence="1 2">
    <name type="scientific">Mucuna pruriens</name>
    <name type="common">Velvet bean</name>
    <name type="synonym">Dolichos pruriens</name>
    <dbReference type="NCBI Taxonomy" id="157652"/>
    <lineage>
        <taxon>Eukaryota</taxon>
        <taxon>Viridiplantae</taxon>
        <taxon>Streptophyta</taxon>
        <taxon>Embryophyta</taxon>
        <taxon>Tracheophyta</taxon>
        <taxon>Spermatophyta</taxon>
        <taxon>Magnoliopsida</taxon>
        <taxon>eudicotyledons</taxon>
        <taxon>Gunneridae</taxon>
        <taxon>Pentapetalae</taxon>
        <taxon>rosids</taxon>
        <taxon>fabids</taxon>
        <taxon>Fabales</taxon>
        <taxon>Fabaceae</taxon>
        <taxon>Papilionoideae</taxon>
        <taxon>50 kb inversion clade</taxon>
        <taxon>NPAAA clade</taxon>
        <taxon>indigoferoid/millettioid clade</taxon>
        <taxon>Phaseoleae</taxon>
        <taxon>Mucuna</taxon>
    </lineage>
</organism>
<proteinExistence type="predicted"/>
<evidence type="ECO:0000313" key="2">
    <source>
        <dbReference type="Proteomes" id="UP000257109"/>
    </source>
</evidence>
<reference evidence="1" key="1">
    <citation type="submission" date="2018-05" db="EMBL/GenBank/DDBJ databases">
        <title>Draft genome of Mucuna pruriens seed.</title>
        <authorList>
            <person name="Nnadi N.E."/>
            <person name="Vos R."/>
            <person name="Hasami M.H."/>
            <person name="Devisetty U.K."/>
            <person name="Aguiy J.C."/>
        </authorList>
    </citation>
    <scope>NUCLEOTIDE SEQUENCE [LARGE SCALE GENOMIC DNA]</scope>
    <source>
        <strain evidence="1">JCA_2017</strain>
    </source>
</reference>
<comment type="caution">
    <text evidence="1">The sequence shown here is derived from an EMBL/GenBank/DDBJ whole genome shotgun (WGS) entry which is preliminary data.</text>
</comment>
<keyword evidence="2" id="KW-1185">Reference proteome</keyword>
<sequence>MVKDLGVILPFQIFEANVLRALGMALSQLHPNGWAAMQAFKLVYRALYPYNPTFPLPLHYSGWKESLLVLIHLCGTPIPSGLEQQPGEKGNLGVGPV</sequence>